<dbReference type="EMBL" id="MIZA01000004">
    <property type="protein sequence ID" value="OIR20953.1"/>
    <property type="molecule type" value="Genomic_DNA"/>
</dbReference>
<organism evidence="2 3">
    <name type="scientific">Marine Group III euryarchaeote CG-Epi1</name>
    <dbReference type="NCBI Taxonomy" id="1888995"/>
    <lineage>
        <taxon>Archaea</taxon>
        <taxon>Methanobacteriati</taxon>
        <taxon>Thermoplasmatota</taxon>
        <taxon>Thermoplasmata</taxon>
        <taxon>Candidatus Thermoprofundales</taxon>
    </lineage>
</organism>
<protein>
    <submittedName>
        <fullName evidence="2">Uncharacterized protein</fullName>
    </submittedName>
</protein>
<sequence>MGPNVLGVYAAVQHNENLKMLSGLSETWTVEKSQYYNFVMTPQISFIFSFFKMLPYLLFGVTLTLFGIISIIDLNGEDIQMSLLLLGIGLFNLFLSLTVRQKEIFLDLDNGYFVWRFVNWPRFRNKKYKLFQPFSFKVRKNSRGVRNSNSNRMAGYDFVVMDENEKEIPLIFFRCDQNPNKEFPLIVKTLEDSIGMRRLFDGAENR</sequence>
<evidence type="ECO:0000256" key="1">
    <source>
        <dbReference type="SAM" id="Phobius"/>
    </source>
</evidence>
<dbReference type="STRING" id="1888995.BD935_03795"/>
<comment type="caution">
    <text evidence="2">The sequence shown here is derived from an EMBL/GenBank/DDBJ whole genome shotgun (WGS) entry which is preliminary data.</text>
</comment>
<reference evidence="2 3" key="1">
    <citation type="submission" date="2016-08" db="EMBL/GenBank/DDBJ databases">
        <title>New Insights into Marine Group III Euryarchaeota, from dark to light.</title>
        <authorList>
            <person name="Haro-Moreno J.M."/>
            <person name="Rodriguez-Valera F."/>
            <person name="Lopez-Garcia P."/>
            <person name="Moreira D."/>
            <person name="Martin-Cuadrado A.B."/>
        </authorList>
    </citation>
    <scope>NUCLEOTIDE SEQUENCE [LARGE SCALE GENOMIC DNA]</scope>
    <source>
        <strain evidence="2">CG-Epi1</strain>
    </source>
</reference>
<keyword evidence="1" id="KW-0812">Transmembrane</keyword>
<keyword evidence="1" id="KW-0472">Membrane</keyword>
<evidence type="ECO:0000313" key="3">
    <source>
        <dbReference type="Proteomes" id="UP000183080"/>
    </source>
</evidence>
<feature type="transmembrane region" description="Helical" evidence="1">
    <location>
        <begin position="79"/>
        <end position="99"/>
    </location>
</feature>
<evidence type="ECO:0000313" key="2">
    <source>
        <dbReference type="EMBL" id="OIR20953.1"/>
    </source>
</evidence>
<dbReference type="AlphaFoldDB" id="A0A1J5TIZ2"/>
<dbReference type="Proteomes" id="UP000183080">
    <property type="component" value="Unassembled WGS sequence"/>
</dbReference>
<gene>
    <name evidence="2" type="ORF">BD935_03795</name>
</gene>
<feature type="transmembrane region" description="Helical" evidence="1">
    <location>
        <begin position="53"/>
        <end position="73"/>
    </location>
</feature>
<keyword evidence="1" id="KW-1133">Transmembrane helix</keyword>
<accession>A0A1J5TIZ2</accession>
<proteinExistence type="predicted"/>
<name>A0A1J5TIZ2_9ARCH</name>